<reference evidence="4" key="2">
    <citation type="submission" date="2020-06" db="EMBL/GenBank/DDBJ databases">
        <title>Helianthus annuus Genome sequencing and assembly Release 2.</title>
        <authorList>
            <person name="Gouzy J."/>
            <person name="Langlade N."/>
            <person name="Munos S."/>
        </authorList>
    </citation>
    <scope>NUCLEOTIDE SEQUENCE</scope>
    <source>
        <tissue evidence="4">Leaves</tissue>
    </source>
</reference>
<dbReference type="Proteomes" id="UP000215914">
    <property type="component" value="Unassembled WGS sequence"/>
</dbReference>
<dbReference type="InterPro" id="IPR008480">
    <property type="entry name" value="DUF761_pln"/>
</dbReference>
<dbReference type="AlphaFoldDB" id="A0A9K3JBW1"/>
<feature type="transmembrane region" description="Helical" evidence="2">
    <location>
        <begin position="41"/>
        <end position="63"/>
    </location>
</feature>
<feature type="compositionally biased region" description="Basic and acidic residues" evidence="1">
    <location>
        <begin position="214"/>
        <end position="233"/>
    </location>
</feature>
<feature type="region of interest" description="Disordered" evidence="1">
    <location>
        <begin position="203"/>
        <end position="284"/>
    </location>
</feature>
<reference evidence="4" key="1">
    <citation type="journal article" date="2017" name="Nature">
        <title>The sunflower genome provides insights into oil metabolism, flowering and Asterid evolution.</title>
        <authorList>
            <person name="Badouin H."/>
            <person name="Gouzy J."/>
            <person name="Grassa C.J."/>
            <person name="Murat F."/>
            <person name="Staton S.E."/>
            <person name="Cottret L."/>
            <person name="Lelandais-Briere C."/>
            <person name="Owens G.L."/>
            <person name="Carrere S."/>
            <person name="Mayjonade B."/>
            <person name="Legrand L."/>
            <person name="Gill N."/>
            <person name="Kane N.C."/>
            <person name="Bowers J.E."/>
            <person name="Hubner S."/>
            <person name="Bellec A."/>
            <person name="Berard A."/>
            <person name="Berges H."/>
            <person name="Blanchet N."/>
            <person name="Boniface M.C."/>
            <person name="Brunel D."/>
            <person name="Catrice O."/>
            <person name="Chaidir N."/>
            <person name="Claudel C."/>
            <person name="Donnadieu C."/>
            <person name="Faraut T."/>
            <person name="Fievet G."/>
            <person name="Helmstetter N."/>
            <person name="King M."/>
            <person name="Knapp S.J."/>
            <person name="Lai Z."/>
            <person name="Le Paslier M.C."/>
            <person name="Lippi Y."/>
            <person name="Lorenzon L."/>
            <person name="Mandel J.R."/>
            <person name="Marage G."/>
            <person name="Marchand G."/>
            <person name="Marquand E."/>
            <person name="Bret-Mestries E."/>
            <person name="Morien E."/>
            <person name="Nambeesan S."/>
            <person name="Nguyen T."/>
            <person name="Pegot-Espagnet P."/>
            <person name="Pouilly N."/>
            <person name="Raftis F."/>
            <person name="Sallet E."/>
            <person name="Schiex T."/>
            <person name="Thomas J."/>
            <person name="Vandecasteele C."/>
            <person name="Vares D."/>
            <person name="Vear F."/>
            <person name="Vautrin S."/>
            <person name="Crespi M."/>
            <person name="Mangin B."/>
            <person name="Burke J.M."/>
            <person name="Salse J."/>
            <person name="Munos S."/>
            <person name="Vincourt P."/>
            <person name="Rieseberg L.H."/>
            <person name="Langlade N.B."/>
        </authorList>
    </citation>
    <scope>NUCLEOTIDE SEQUENCE</scope>
    <source>
        <tissue evidence="4">Leaves</tissue>
    </source>
</reference>
<feature type="compositionally biased region" description="Basic and acidic residues" evidence="1">
    <location>
        <begin position="241"/>
        <end position="252"/>
    </location>
</feature>
<dbReference type="Pfam" id="PF14364">
    <property type="entry name" value="DUF4408"/>
    <property type="match status" value="1"/>
</dbReference>
<keyword evidence="2" id="KW-1133">Transmembrane helix</keyword>
<evidence type="ECO:0000313" key="5">
    <source>
        <dbReference type="Proteomes" id="UP000215914"/>
    </source>
</evidence>
<evidence type="ECO:0000256" key="2">
    <source>
        <dbReference type="SAM" id="Phobius"/>
    </source>
</evidence>
<proteinExistence type="predicted"/>
<keyword evidence="2" id="KW-0812">Transmembrane</keyword>
<dbReference type="InterPro" id="IPR025520">
    <property type="entry name" value="DUF4408"/>
</dbReference>
<sequence length="321" mass="36355">MVGIYINGSHVLHTSSISLHYYSKQTQMVSMAIASMWASMAAWFTPTVLFCAANLIIATIFIASNNNTTNNNHYSHEHHTPPTRISRVSSFLDRARSFKLPSYSVAESQYLYPSQSESESKTATYSSTSRLAQSIHANPVPPEITHAHELYPSEPETQALSQPTHYPSFFERVKSIKLTSDSPGQLGRSPSFLDRVRSFKLSFQPPETVDTDTDPGHNPEQHHVIRSKSEKTTVKKKKKKLSGEMKKSRSEMRMAANDEEDDGEDVDLRRPATARVRGSNDVDEEVDAKADDFISRFKQQLKLQRLESMVRYNQRLQNRSS</sequence>
<dbReference type="PANTHER" id="PTHR33098">
    <property type="entry name" value="COTTON FIBER (DUF761)"/>
    <property type="match status" value="1"/>
</dbReference>
<keyword evidence="2" id="KW-0472">Membrane</keyword>
<dbReference type="Pfam" id="PF05553">
    <property type="entry name" value="DUF761"/>
    <property type="match status" value="1"/>
</dbReference>
<protein>
    <recommendedName>
        <fullName evidence="3">DUF4408 domain-containing protein</fullName>
    </recommendedName>
</protein>
<dbReference type="Gramene" id="mRNA:HanXRQr2_Chr04g0189291">
    <property type="protein sequence ID" value="CDS:HanXRQr2_Chr04g0189291.1"/>
    <property type="gene ID" value="HanXRQr2_Chr04g0189291"/>
</dbReference>
<keyword evidence="5" id="KW-1185">Reference proteome</keyword>
<evidence type="ECO:0000313" key="4">
    <source>
        <dbReference type="EMBL" id="KAF5812144.1"/>
    </source>
</evidence>
<accession>A0A9K3JBW1</accession>
<comment type="caution">
    <text evidence="4">The sequence shown here is derived from an EMBL/GenBank/DDBJ whole genome shotgun (WGS) entry which is preliminary data.</text>
</comment>
<evidence type="ECO:0000256" key="1">
    <source>
        <dbReference type="SAM" id="MobiDB-lite"/>
    </source>
</evidence>
<name>A0A9K3JBW1_HELAN</name>
<feature type="domain" description="DUF4408" evidence="3">
    <location>
        <begin position="35"/>
        <end position="64"/>
    </location>
</feature>
<organism evidence="4 5">
    <name type="scientific">Helianthus annuus</name>
    <name type="common">Common sunflower</name>
    <dbReference type="NCBI Taxonomy" id="4232"/>
    <lineage>
        <taxon>Eukaryota</taxon>
        <taxon>Viridiplantae</taxon>
        <taxon>Streptophyta</taxon>
        <taxon>Embryophyta</taxon>
        <taxon>Tracheophyta</taxon>
        <taxon>Spermatophyta</taxon>
        <taxon>Magnoliopsida</taxon>
        <taxon>eudicotyledons</taxon>
        <taxon>Gunneridae</taxon>
        <taxon>Pentapetalae</taxon>
        <taxon>asterids</taxon>
        <taxon>campanulids</taxon>
        <taxon>Asterales</taxon>
        <taxon>Asteraceae</taxon>
        <taxon>Asteroideae</taxon>
        <taxon>Heliantheae alliance</taxon>
        <taxon>Heliantheae</taxon>
        <taxon>Helianthus</taxon>
    </lineage>
</organism>
<dbReference type="PANTHER" id="PTHR33098:SF57">
    <property type="entry name" value="DUF4408 DOMAIN PROTEIN"/>
    <property type="match status" value="1"/>
</dbReference>
<gene>
    <name evidence="4" type="ORF">HanXRQr2_Chr04g0189291</name>
</gene>
<dbReference type="EMBL" id="MNCJ02000319">
    <property type="protein sequence ID" value="KAF5812144.1"/>
    <property type="molecule type" value="Genomic_DNA"/>
</dbReference>
<evidence type="ECO:0000259" key="3">
    <source>
        <dbReference type="Pfam" id="PF14364"/>
    </source>
</evidence>